<dbReference type="VEuPathDB" id="FungiDB:C5L36_0E03410"/>
<dbReference type="Proteomes" id="UP000029867">
    <property type="component" value="Unassembled WGS sequence"/>
</dbReference>
<evidence type="ECO:0000256" key="1">
    <source>
        <dbReference type="SAM" id="MobiDB-lite"/>
    </source>
</evidence>
<comment type="caution">
    <text evidence="2">The sequence shown here is derived from an EMBL/GenBank/DDBJ whole genome shotgun (WGS) entry which is preliminary data.</text>
</comment>
<gene>
    <name evidence="2" type="ORF">JL09_g1328</name>
</gene>
<proteinExistence type="predicted"/>
<organism evidence="2 3">
    <name type="scientific">Pichia kudriavzevii</name>
    <name type="common">Yeast</name>
    <name type="synonym">Issatchenkia orientalis</name>
    <dbReference type="NCBI Taxonomy" id="4909"/>
    <lineage>
        <taxon>Eukaryota</taxon>
        <taxon>Fungi</taxon>
        <taxon>Dikarya</taxon>
        <taxon>Ascomycota</taxon>
        <taxon>Saccharomycotina</taxon>
        <taxon>Pichiomycetes</taxon>
        <taxon>Pichiales</taxon>
        <taxon>Pichiaceae</taxon>
        <taxon>Pichia</taxon>
    </lineage>
</organism>
<protein>
    <submittedName>
        <fullName evidence="2">Uncharacterized protein</fullName>
    </submittedName>
</protein>
<name>A0A099P5R7_PICKU</name>
<dbReference type="HOGENOM" id="CLU_1907003_0_0_1"/>
<accession>A0A099P5R7</accession>
<feature type="compositionally biased region" description="Basic and acidic residues" evidence="1">
    <location>
        <begin position="15"/>
        <end position="24"/>
    </location>
</feature>
<feature type="region of interest" description="Disordered" evidence="1">
    <location>
        <begin position="81"/>
        <end position="133"/>
    </location>
</feature>
<dbReference type="AlphaFoldDB" id="A0A099P5R7"/>
<evidence type="ECO:0000313" key="2">
    <source>
        <dbReference type="EMBL" id="KGK39567.1"/>
    </source>
</evidence>
<evidence type="ECO:0000313" key="3">
    <source>
        <dbReference type="Proteomes" id="UP000029867"/>
    </source>
</evidence>
<feature type="region of interest" description="Disordered" evidence="1">
    <location>
        <begin position="15"/>
        <end position="40"/>
    </location>
</feature>
<dbReference type="EMBL" id="JQFK01000008">
    <property type="protein sequence ID" value="KGK39567.1"/>
    <property type="molecule type" value="Genomic_DNA"/>
</dbReference>
<sequence length="133" mass="14602">MGIFSKIRKAFETPERNRLLDTENNKQQFDVDKEDEPPSNQLLDTVSNREGAEVALGANDGDKPKNHLEDTLSNEQADVLVQGENPNPPGIPSNNKLLDAKSNEFPAGSLAHVTEHNPNHISQGNPLNSARLK</sequence>
<reference evidence="3" key="1">
    <citation type="journal article" date="2014" name="Microb. Cell Fact.">
        <title>Exploiting Issatchenkia orientalis SD108 for succinic acid production.</title>
        <authorList>
            <person name="Xiao H."/>
            <person name="Shao Z."/>
            <person name="Jiang Y."/>
            <person name="Dole S."/>
            <person name="Zhao H."/>
        </authorList>
    </citation>
    <scope>NUCLEOTIDE SEQUENCE [LARGE SCALE GENOMIC DNA]</scope>
    <source>
        <strain evidence="3">SD108</strain>
    </source>
</reference>
<feature type="compositionally biased region" description="Polar residues" evidence="1">
    <location>
        <begin position="119"/>
        <end position="133"/>
    </location>
</feature>